<evidence type="ECO:0008006" key="3">
    <source>
        <dbReference type="Google" id="ProtNLM"/>
    </source>
</evidence>
<accession>A0ABX8R6C4</accession>
<proteinExistence type="predicted"/>
<gene>
    <name evidence="1" type="ORF">AGRA3207_003917</name>
</gene>
<keyword evidence="2" id="KW-1185">Reference proteome</keyword>
<name>A0ABX8R6C4_9ACTN</name>
<organism evidence="1 2">
    <name type="scientific">Actinomadura graeca</name>
    <dbReference type="NCBI Taxonomy" id="2750812"/>
    <lineage>
        <taxon>Bacteria</taxon>
        <taxon>Bacillati</taxon>
        <taxon>Actinomycetota</taxon>
        <taxon>Actinomycetes</taxon>
        <taxon>Streptosporangiales</taxon>
        <taxon>Thermomonosporaceae</taxon>
        <taxon>Actinomadura</taxon>
    </lineage>
</organism>
<protein>
    <recommendedName>
        <fullName evidence="3">Sensor domain-containing protein</fullName>
    </recommendedName>
</protein>
<sequence>MPAAVTLVAVAATAGCGGGDERAQPVRGTGRTVLTGGYTSAQLEQALLVETPGYTRAGEPDSGEYGTLKAFQDLAQLRRQMTVDKPRCQNGGAGGAGGPVGNVEADVPAALAAFTGRDGHMVTETLMGMSAADAEKQVGARVPPGCLTFRTKVGRQWSEHRVVETPQGGIGGGSRSVGVATTTGRDRTYTWYVVFKDTRYIGTVSVFGPRATRQEAERLARESLAQARRILG</sequence>
<evidence type="ECO:0000313" key="1">
    <source>
        <dbReference type="EMBL" id="QXJ26624.1"/>
    </source>
</evidence>
<dbReference type="EMBL" id="CP059572">
    <property type="protein sequence ID" value="QXJ26624.1"/>
    <property type="molecule type" value="Genomic_DNA"/>
</dbReference>
<dbReference type="Proteomes" id="UP001049518">
    <property type="component" value="Chromosome"/>
</dbReference>
<evidence type="ECO:0000313" key="2">
    <source>
        <dbReference type="Proteomes" id="UP001049518"/>
    </source>
</evidence>
<reference evidence="1" key="1">
    <citation type="submission" date="2020-07" db="EMBL/GenBank/DDBJ databases">
        <authorList>
            <person name="Tarantini F.S."/>
            <person name="Hong K.W."/>
            <person name="Chan K.G."/>
        </authorList>
    </citation>
    <scope>NUCLEOTIDE SEQUENCE</scope>
    <source>
        <strain evidence="1">32-07</strain>
    </source>
</reference>